<keyword evidence="2" id="KW-1185">Reference proteome</keyword>
<comment type="caution">
    <text evidence="1">The sequence shown here is derived from an EMBL/GenBank/DDBJ whole genome shotgun (WGS) entry which is preliminary data.</text>
</comment>
<dbReference type="EMBL" id="JAVDQD010000003">
    <property type="protein sequence ID" value="MDR6239745.1"/>
    <property type="molecule type" value="Genomic_DNA"/>
</dbReference>
<sequence>MCISVLESYATHIRAGEIIAEVIDCSSYTYRLKIIGYTDTGSDVQFGGGEIDFGDGSEKHAFSTDEFVVKNDLGDEVAVTVFEIVHSFPSPGEFIISFKEFNRNAGVVNMNNSVNTPFYIETKIIIDPFIGCNETVQLSIPPIDKAAVGIEFFHNPGAWDPDGDSLSYEIVVNKQDRDRDVFNYRFPNDDEFNGEKEGGGKPAIFNINPLNGDLTWNSPGRIGEYNIAFRVYEWRWIPEAETWFSMGYVTRDMQILVEDSDNNRPELEIPSDTCVTAEEVLDKVIYGTDIDNDNVKIEAFGHLLNESFITKYKPEFSPSPAYFQPVKAEAEFKWIPPMSYVRDEPYALRFKITDDGRPKLTNFETWNITVVAPAPNFMEAELIAVKDSEELVNVSLKWENYYDSNIFDVDREPIINIYRKIGSYDFNPDNCEIGIPESSGYQKIGEVNGKNVISFLDSDINFGANYCYRLVAEFKDQKGGKSYASQELCVTIDEVPDEYPDGTENPNGGKFSAIITNVDINSTSDDQGEVIVKWVDPFLADEEKYPGPFAYTLIRIDQDGVETTVLENSDELIFTDKGLDTRNKIYTYKVVAKSSNNVEMPASAKASSVRLNLLAKANNITVFWNADVPWTNQSQSHPYHRIYRNKVDSDDLDKFVLYDSVMVINSPFEYTDTGKDAGLNINEEYCYRIMTVGSYENEQIDSPLLNRSQEICGKADDGLPPCAPSSVQANALEENRCENVLNSLPCRDLNGIENILTWKSDFSARCLQDFMRYQVFYSRNSEGPFEMIGYSVEDSFIHTRNNSLAGCYYIKSEDFSGNLSDPTDTVCIDNCPYYELPNVFTPNGDAINEKFRPFGEEFGGSEGRCPRFVKSLSFKVYNRNGVEQFEYENVVNEDDTDLSGVYIDWNGQTNSGNDLPSGVYYYLLEVEFDVIDPNKQTQLFKGWVHLVR</sequence>
<evidence type="ECO:0008006" key="3">
    <source>
        <dbReference type="Google" id="ProtNLM"/>
    </source>
</evidence>
<reference evidence="1" key="1">
    <citation type="submission" date="2023-07" db="EMBL/GenBank/DDBJ databases">
        <title>Genomic Encyclopedia of Type Strains, Phase IV (KMG-IV): sequencing the most valuable type-strain genomes for metagenomic binning, comparative biology and taxonomic classification.</title>
        <authorList>
            <person name="Goeker M."/>
        </authorList>
    </citation>
    <scope>NUCLEOTIDE SEQUENCE</scope>
    <source>
        <strain evidence="1">DSM 26174</strain>
    </source>
</reference>
<evidence type="ECO:0000313" key="1">
    <source>
        <dbReference type="EMBL" id="MDR6239745.1"/>
    </source>
</evidence>
<accession>A0AAE3XPN4</accession>
<dbReference type="Proteomes" id="UP001185092">
    <property type="component" value="Unassembled WGS sequence"/>
</dbReference>
<dbReference type="AlphaFoldDB" id="A0AAE3XPN4"/>
<organism evidence="1 2">
    <name type="scientific">Aureibacter tunicatorum</name>
    <dbReference type="NCBI Taxonomy" id="866807"/>
    <lineage>
        <taxon>Bacteria</taxon>
        <taxon>Pseudomonadati</taxon>
        <taxon>Bacteroidota</taxon>
        <taxon>Cytophagia</taxon>
        <taxon>Cytophagales</taxon>
        <taxon>Persicobacteraceae</taxon>
        <taxon>Aureibacter</taxon>
    </lineage>
</organism>
<proteinExistence type="predicted"/>
<gene>
    <name evidence="1" type="ORF">HNQ88_002793</name>
</gene>
<protein>
    <recommendedName>
        <fullName evidence="3">Gliding motility-associated C-terminal domain-containing protein</fullName>
    </recommendedName>
</protein>
<dbReference type="Pfam" id="PF13585">
    <property type="entry name" value="CHU_C"/>
    <property type="match status" value="1"/>
</dbReference>
<name>A0AAE3XPN4_9BACT</name>
<evidence type="ECO:0000313" key="2">
    <source>
        <dbReference type="Proteomes" id="UP001185092"/>
    </source>
</evidence>